<keyword evidence="3" id="KW-1185">Reference proteome</keyword>
<organism evidence="2 3">
    <name type="scientific">Ditylenchus destructor</name>
    <dbReference type="NCBI Taxonomy" id="166010"/>
    <lineage>
        <taxon>Eukaryota</taxon>
        <taxon>Metazoa</taxon>
        <taxon>Ecdysozoa</taxon>
        <taxon>Nematoda</taxon>
        <taxon>Chromadorea</taxon>
        <taxon>Rhabditida</taxon>
        <taxon>Tylenchina</taxon>
        <taxon>Tylenchomorpha</taxon>
        <taxon>Sphaerularioidea</taxon>
        <taxon>Anguinidae</taxon>
        <taxon>Anguininae</taxon>
        <taxon>Ditylenchus</taxon>
    </lineage>
</organism>
<feature type="transmembrane region" description="Helical" evidence="1">
    <location>
        <begin position="38"/>
        <end position="61"/>
    </location>
</feature>
<sequence length="261" mass="28963">MALNTLCLSIFVKATKCSLALPELMPAPISLPVIPYPTMWRILFTAITVQIFVCSLTLLSVCDEEYRKVKRLRKEGMTVQLLSLHNAWLIASSDIPTKVKAILHPDGATATASVDPSSDPYASSPSCYSSDTEGIMEEDELHLIGENPKPLLDSKAKTFLILNVICLVLAITWLIKQEFRLDLLGTIFITLSAWTLIVNCILLGRLFARIKEESLLAGKPDDFSEYIRRVANSIPATPKRNSSRQCTKSRILGARNEPVFV</sequence>
<feature type="transmembrane region" description="Helical" evidence="1">
    <location>
        <begin position="158"/>
        <end position="175"/>
    </location>
</feature>
<evidence type="ECO:0000256" key="1">
    <source>
        <dbReference type="SAM" id="Phobius"/>
    </source>
</evidence>
<name>A0AAD4N1U6_9BILA</name>
<gene>
    <name evidence="2" type="ORF">DdX_09663</name>
</gene>
<accession>A0AAD4N1U6</accession>
<evidence type="ECO:0000313" key="3">
    <source>
        <dbReference type="Proteomes" id="UP001201812"/>
    </source>
</evidence>
<dbReference type="Proteomes" id="UP001201812">
    <property type="component" value="Unassembled WGS sequence"/>
</dbReference>
<protein>
    <submittedName>
        <fullName evidence="2">Uncharacterized protein</fullName>
    </submittedName>
</protein>
<keyword evidence="1" id="KW-0472">Membrane</keyword>
<evidence type="ECO:0000313" key="2">
    <source>
        <dbReference type="EMBL" id="KAI1712121.1"/>
    </source>
</evidence>
<proteinExistence type="predicted"/>
<feature type="transmembrane region" description="Helical" evidence="1">
    <location>
        <begin position="187"/>
        <end position="208"/>
    </location>
</feature>
<keyword evidence="1" id="KW-0812">Transmembrane</keyword>
<comment type="caution">
    <text evidence="2">The sequence shown here is derived from an EMBL/GenBank/DDBJ whole genome shotgun (WGS) entry which is preliminary data.</text>
</comment>
<dbReference type="AlphaFoldDB" id="A0AAD4N1U6"/>
<dbReference type="EMBL" id="JAKKPZ010000019">
    <property type="protein sequence ID" value="KAI1712121.1"/>
    <property type="molecule type" value="Genomic_DNA"/>
</dbReference>
<keyword evidence="1" id="KW-1133">Transmembrane helix</keyword>
<reference evidence="2" key="1">
    <citation type="submission" date="2022-01" db="EMBL/GenBank/DDBJ databases">
        <title>Genome Sequence Resource for Two Populations of Ditylenchus destructor, the Migratory Endoparasitic Phytonematode.</title>
        <authorList>
            <person name="Zhang H."/>
            <person name="Lin R."/>
            <person name="Xie B."/>
        </authorList>
    </citation>
    <scope>NUCLEOTIDE SEQUENCE</scope>
    <source>
        <strain evidence="2">BazhouSP</strain>
    </source>
</reference>